<evidence type="ECO:0000313" key="7">
    <source>
        <dbReference type="EMBL" id="ACV22470.1"/>
    </source>
</evidence>
<sequence>MGSLKSTLKFLAADAVYGHMLPNAYRKACAQYPMVKGRVVFVENNGSTLSENFSLISQRLEKHPEYSQEAVFLHETTAGLKGRLDNSKASMRVLAEAEYIFLNDASQLVSCLPLRDGTRAFQLWHACGAFKKWGLSCVDLKYGADARMFKKHPYYANLSLVSVSSPDVSWAYQEAMGIADASTIKPLGVSRTDVFFNQGFLVRSKEKLARLFPAADGKQVILYAPTFRGRPATAATPHDLDIQLLKERFADTHVLIIKQHPFVKDPYAIPVECASFAYEVSGELSISELLACADVCITDYSSIVFEYSLLDRPICFFATDLEDYRSWRDFYYDFEEMTPGPVFTTSEDVVNWVDATAHRFSNDRIAEFRDKFMRACDGHSTDRICTEVFGSTLE</sequence>
<dbReference type="eggNOG" id="COG1887">
    <property type="taxonomic scope" value="Bacteria"/>
</dbReference>
<dbReference type="GO" id="GO:0019350">
    <property type="term" value="P:teichoic acid biosynthetic process"/>
    <property type="evidence" value="ECO:0007669"/>
    <property type="project" value="UniProtKB-KW"/>
</dbReference>
<keyword evidence="4 7" id="KW-0808">Transferase</keyword>
<dbReference type="Gene3D" id="3.40.50.12580">
    <property type="match status" value="1"/>
</dbReference>
<comment type="subcellular location">
    <subcellularLocation>
        <location evidence="1">Cell membrane</location>
        <topology evidence="1">Peripheral membrane protein</topology>
    </subcellularLocation>
</comment>
<evidence type="ECO:0000256" key="4">
    <source>
        <dbReference type="ARBA" id="ARBA00022679"/>
    </source>
</evidence>
<evidence type="ECO:0000256" key="1">
    <source>
        <dbReference type="ARBA" id="ARBA00004202"/>
    </source>
</evidence>
<comment type="similarity">
    <text evidence="2">Belongs to the CDP-glycerol glycerophosphotransferase family.</text>
</comment>
<dbReference type="SUPFAM" id="SSF53756">
    <property type="entry name" value="UDP-Glycosyltransferase/glycogen phosphorylase"/>
    <property type="match status" value="1"/>
</dbReference>
<dbReference type="InterPro" id="IPR043149">
    <property type="entry name" value="TagF_N"/>
</dbReference>
<organism evidence="7 8">
    <name type="scientific">Slackia heliotrinireducens (strain ATCC 29202 / DSM 20476 / NCTC 11029 / RHS 1)</name>
    <name type="common">Peptococcus heliotrinreducens</name>
    <dbReference type="NCBI Taxonomy" id="471855"/>
    <lineage>
        <taxon>Bacteria</taxon>
        <taxon>Bacillati</taxon>
        <taxon>Actinomycetota</taxon>
        <taxon>Coriobacteriia</taxon>
        <taxon>Eggerthellales</taxon>
        <taxon>Eggerthellaceae</taxon>
        <taxon>Slackia</taxon>
    </lineage>
</organism>
<protein>
    <submittedName>
        <fullName evidence="7">Glycosyl/glycerophosphate transferase, teichoic acid biosynthesis</fullName>
    </submittedName>
</protein>
<keyword evidence="3" id="KW-1003">Cell membrane</keyword>
<keyword evidence="5" id="KW-0777">Teichoic acid biosynthesis</keyword>
<gene>
    <name evidence="7" type="ordered locus">Shel_14500</name>
</gene>
<accession>C7N6D5</accession>
<dbReference type="RefSeq" id="WP_012798572.1">
    <property type="nucleotide sequence ID" value="NC_013165.1"/>
</dbReference>
<dbReference type="InterPro" id="IPR051612">
    <property type="entry name" value="Teichoic_Acid_Biosynth"/>
</dbReference>
<dbReference type="STRING" id="471855.Shel_14500"/>
<dbReference type="EMBL" id="CP001684">
    <property type="protein sequence ID" value="ACV22470.1"/>
    <property type="molecule type" value="Genomic_DNA"/>
</dbReference>
<evidence type="ECO:0000256" key="6">
    <source>
        <dbReference type="ARBA" id="ARBA00023136"/>
    </source>
</evidence>
<proteinExistence type="inferred from homology"/>
<dbReference type="KEGG" id="shi:Shel_14500"/>
<evidence type="ECO:0000256" key="3">
    <source>
        <dbReference type="ARBA" id="ARBA00022475"/>
    </source>
</evidence>
<dbReference type="AlphaFoldDB" id="C7N6D5"/>
<reference evidence="7 8" key="1">
    <citation type="journal article" date="2009" name="Stand. Genomic Sci.">
        <title>Complete genome sequence of Slackia heliotrinireducens type strain (RHS 1).</title>
        <authorList>
            <person name="Pukall R."/>
            <person name="Lapidus A."/>
            <person name="Nolan M."/>
            <person name="Copeland A."/>
            <person name="Glavina Del Rio T."/>
            <person name="Lucas S."/>
            <person name="Chen F."/>
            <person name="Tice H."/>
            <person name="Cheng J.F."/>
            <person name="Chertkov O."/>
            <person name="Bruce D."/>
            <person name="Goodwin L."/>
            <person name="Kuske C."/>
            <person name="Brettin T."/>
            <person name="Detter J.C."/>
            <person name="Han C."/>
            <person name="Pitluck S."/>
            <person name="Pati A."/>
            <person name="Mavrommatis K."/>
            <person name="Ivanova N."/>
            <person name="Ovchinnikova G."/>
            <person name="Chen A."/>
            <person name="Palaniappan K."/>
            <person name="Schneider S."/>
            <person name="Rohde M."/>
            <person name="Chain P."/>
            <person name="D'haeseleer P."/>
            <person name="Goker M."/>
            <person name="Bristow J."/>
            <person name="Eisen J.A."/>
            <person name="Markowitz V."/>
            <person name="Kyrpides N.C."/>
            <person name="Klenk H.P."/>
            <person name="Hugenholtz P."/>
        </authorList>
    </citation>
    <scope>NUCLEOTIDE SEQUENCE [LARGE SCALE GENOMIC DNA]</scope>
    <source>
        <strain evidence="8">ATCC 29202 / DSM 20476 / NCTC 11029 / RHS 1</strain>
    </source>
</reference>
<name>C7N6D5_SLAHD</name>
<evidence type="ECO:0000256" key="5">
    <source>
        <dbReference type="ARBA" id="ARBA00022944"/>
    </source>
</evidence>
<evidence type="ECO:0000313" key="8">
    <source>
        <dbReference type="Proteomes" id="UP000002026"/>
    </source>
</evidence>
<dbReference type="Gene3D" id="3.40.50.11820">
    <property type="match status" value="1"/>
</dbReference>
<keyword evidence="6" id="KW-0472">Membrane</keyword>
<dbReference type="PANTHER" id="PTHR37316">
    <property type="entry name" value="TEICHOIC ACID GLYCEROL-PHOSPHATE PRIMASE"/>
    <property type="match status" value="1"/>
</dbReference>
<evidence type="ECO:0000256" key="2">
    <source>
        <dbReference type="ARBA" id="ARBA00010488"/>
    </source>
</evidence>
<dbReference type="Proteomes" id="UP000002026">
    <property type="component" value="Chromosome"/>
</dbReference>
<dbReference type="InterPro" id="IPR007554">
    <property type="entry name" value="Glycerophosphate_synth"/>
</dbReference>
<dbReference type="GO" id="GO:0047355">
    <property type="term" value="F:CDP-glycerol glycerophosphotransferase activity"/>
    <property type="evidence" value="ECO:0007669"/>
    <property type="project" value="InterPro"/>
</dbReference>
<keyword evidence="8" id="KW-1185">Reference proteome</keyword>
<dbReference type="Pfam" id="PF04464">
    <property type="entry name" value="Glyphos_transf"/>
    <property type="match status" value="1"/>
</dbReference>
<dbReference type="HOGENOM" id="CLU_029598_0_1_11"/>
<dbReference type="GO" id="GO:0005886">
    <property type="term" value="C:plasma membrane"/>
    <property type="evidence" value="ECO:0007669"/>
    <property type="project" value="UniProtKB-SubCell"/>
</dbReference>
<dbReference type="PANTHER" id="PTHR37316:SF2">
    <property type="entry name" value="TEICHOIC ACID RIBITOL-PHOSPHATE POLYMERASE TARK"/>
    <property type="match status" value="1"/>
</dbReference>
<dbReference type="InterPro" id="IPR043148">
    <property type="entry name" value="TagF_C"/>
</dbReference>